<keyword evidence="6" id="KW-1185">Reference proteome</keyword>
<dbReference type="InterPro" id="IPR011008">
    <property type="entry name" value="Dimeric_a/b-barrel"/>
</dbReference>
<evidence type="ECO:0000313" key="6">
    <source>
        <dbReference type="Proteomes" id="UP000246352"/>
    </source>
</evidence>
<dbReference type="SUPFAM" id="SSF46785">
    <property type="entry name" value="Winged helix' DNA-binding domain"/>
    <property type="match status" value="1"/>
</dbReference>
<organism evidence="5 6">
    <name type="scientific">Hoeflea marina</name>
    <dbReference type="NCBI Taxonomy" id="274592"/>
    <lineage>
        <taxon>Bacteria</taxon>
        <taxon>Pseudomonadati</taxon>
        <taxon>Pseudomonadota</taxon>
        <taxon>Alphaproteobacteria</taxon>
        <taxon>Hyphomicrobiales</taxon>
        <taxon>Rhizobiaceae</taxon>
        <taxon>Hoeflea</taxon>
    </lineage>
</organism>
<dbReference type="InterPro" id="IPR036388">
    <property type="entry name" value="WH-like_DNA-bd_sf"/>
</dbReference>
<dbReference type="AlphaFoldDB" id="A0A317PVN2"/>
<dbReference type="EMBL" id="QGTR01000001">
    <property type="protein sequence ID" value="PWW03480.1"/>
    <property type="molecule type" value="Genomic_DNA"/>
</dbReference>
<keyword evidence="2 5" id="KW-0238">DNA-binding</keyword>
<keyword evidence="1" id="KW-0805">Transcription regulation</keyword>
<evidence type="ECO:0000256" key="1">
    <source>
        <dbReference type="ARBA" id="ARBA00023015"/>
    </source>
</evidence>
<dbReference type="SMART" id="SM00344">
    <property type="entry name" value="HTH_ASNC"/>
    <property type="match status" value="1"/>
</dbReference>
<dbReference type="InterPro" id="IPR000485">
    <property type="entry name" value="AsnC-type_HTH_dom"/>
</dbReference>
<dbReference type="Gene3D" id="1.10.10.10">
    <property type="entry name" value="Winged helix-like DNA-binding domain superfamily/Winged helix DNA-binding domain"/>
    <property type="match status" value="1"/>
</dbReference>
<dbReference type="PANTHER" id="PTHR30154">
    <property type="entry name" value="LEUCINE-RESPONSIVE REGULATORY PROTEIN"/>
    <property type="match status" value="1"/>
</dbReference>
<dbReference type="InterPro" id="IPR019888">
    <property type="entry name" value="Tscrpt_reg_AsnC-like"/>
</dbReference>
<name>A0A317PVN2_9HYPH</name>
<dbReference type="Proteomes" id="UP000246352">
    <property type="component" value="Unassembled WGS sequence"/>
</dbReference>
<evidence type="ECO:0000259" key="4">
    <source>
        <dbReference type="PROSITE" id="PS50956"/>
    </source>
</evidence>
<proteinExistence type="predicted"/>
<dbReference type="Gene3D" id="3.30.70.920">
    <property type="match status" value="1"/>
</dbReference>
<dbReference type="PANTHER" id="PTHR30154:SF34">
    <property type="entry name" value="TRANSCRIPTIONAL REGULATOR AZLB"/>
    <property type="match status" value="1"/>
</dbReference>
<sequence>MSQMDDTDRRLIAALRRDGRAALSDLAGTLAISRATIRARLEKLASSGEIAGFTVLTRADVTAAPVRGLMMIGIEGRGADRITGRLQGLTSVQAVHATNGRWDLIVEISTETLQQFDDTLAQIRRMDGVATSETSLLLSTRRPLTRG</sequence>
<keyword evidence="3" id="KW-0804">Transcription</keyword>
<dbReference type="GO" id="GO:0043565">
    <property type="term" value="F:sequence-specific DNA binding"/>
    <property type="evidence" value="ECO:0007669"/>
    <property type="project" value="InterPro"/>
</dbReference>
<dbReference type="PROSITE" id="PS50956">
    <property type="entry name" value="HTH_ASNC_2"/>
    <property type="match status" value="1"/>
</dbReference>
<reference evidence="5 6" key="1">
    <citation type="submission" date="2018-05" db="EMBL/GenBank/DDBJ databases">
        <title>Genomic Encyclopedia of Type Strains, Phase IV (KMG-IV): sequencing the most valuable type-strain genomes for metagenomic binning, comparative biology and taxonomic classification.</title>
        <authorList>
            <person name="Goeker M."/>
        </authorList>
    </citation>
    <scope>NUCLEOTIDE SEQUENCE [LARGE SCALE GENOMIC DNA]</scope>
    <source>
        <strain evidence="5 6">DSM 16791</strain>
    </source>
</reference>
<dbReference type="InterPro" id="IPR019887">
    <property type="entry name" value="Tscrpt_reg_AsnC/Lrp_C"/>
</dbReference>
<dbReference type="GO" id="GO:0005829">
    <property type="term" value="C:cytosol"/>
    <property type="evidence" value="ECO:0007669"/>
    <property type="project" value="TreeGrafter"/>
</dbReference>
<dbReference type="InterPro" id="IPR019885">
    <property type="entry name" value="Tscrpt_reg_HTH_AsnC-type_CS"/>
</dbReference>
<feature type="domain" description="HTH asnC-type" evidence="4">
    <location>
        <begin position="4"/>
        <end position="70"/>
    </location>
</feature>
<dbReference type="InterPro" id="IPR036390">
    <property type="entry name" value="WH_DNA-bd_sf"/>
</dbReference>
<dbReference type="Pfam" id="PF01037">
    <property type="entry name" value="AsnC_trans_reg"/>
    <property type="match status" value="1"/>
</dbReference>
<evidence type="ECO:0000313" key="5">
    <source>
        <dbReference type="EMBL" id="PWW03480.1"/>
    </source>
</evidence>
<dbReference type="SUPFAM" id="SSF54909">
    <property type="entry name" value="Dimeric alpha+beta barrel"/>
    <property type="match status" value="1"/>
</dbReference>
<gene>
    <name evidence="5" type="ORF">DFR52_101161</name>
</gene>
<dbReference type="PROSITE" id="PS00519">
    <property type="entry name" value="HTH_ASNC_1"/>
    <property type="match status" value="1"/>
</dbReference>
<dbReference type="GO" id="GO:0043200">
    <property type="term" value="P:response to amino acid"/>
    <property type="evidence" value="ECO:0007669"/>
    <property type="project" value="TreeGrafter"/>
</dbReference>
<accession>A0A317PVN2</accession>
<evidence type="ECO:0000256" key="2">
    <source>
        <dbReference type="ARBA" id="ARBA00023125"/>
    </source>
</evidence>
<evidence type="ECO:0000256" key="3">
    <source>
        <dbReference type="ARBA" id="ARBA00023163"/>
    </source>
</evidence>
<comment type="caution">
    <text evidence="5">The sequence shown here is derived from an EMBL/GenBank/DDBJ whole genome shotgun (WGS) entry which is preliminary data.</text>
</comment>
<dbReference type="Pfam" id="PF13404">
    <property type="entry name" value="HTH_AsnC-type"/>
    <property type="match status" value="1"/>
</dbReference>
<dbReference type="PRINTS" id="PR00033">
    <property type="entry name" value="HTHASNC"/>
</dbReference>
<protein>
    <submittedName>
        <fullName evidence="5">DNA-binding Lrp family transcriptional regulator</fullName>
    </submittedName>
</protein>